<evidence type="ECO:0000256" key="2">
    <source>
        <dbReference type="ARBA" id="ARBA00022485"/>
    </source>
</evidence>
<evidence type="ECO:0000256" key="13">
    <source>
        <dbReference type="ARBA" id="ARBA00083306"/>
    </source>
</evidence>
<comment type="pathway">
    <text evidence="9">Isoprenoid biosynthesis; isopentenyl diphosphate biosynthesis via DXP pathway; isopentenyl diphosphate from 1-deoxy-D-xylulose 5-phosphate: step 5/6.</text>
</comment>
<dbReference type="GO" id="GO:0051539">
    <property type="term" value="F:4 iron, 4 sulfur cluster binding"/>
    <property type="evidence" value="ECO:0007669"/>
    <property type="project" value="UniProtKB-KW"/>
</dbReference>
<evidence type="ECO:0000256" key="1">
    <source>
        <dbReference type="ARBA" id="ARBA00001966"/>
    </source>
</evidence>
<organism evidence="17 18">
    <name type="scientific">Triparma laevis f. longispina</name>
    <dbReference type="NCBI Taxonomy" id="1714387"/>
    <lineage>
        <taxon>Eukaryota</taxon>
        <taxon>Sar</taxon>
        <taxon>Stramenopiles</taxon>
        <taxon>Ochrophyta</taxon>
        <taxon>Bolidophyceae</taxon>
        <taxon>Parmales</taxon>
        <taxon>Triparmaceae</taxon>
        <taxon>Triparma</taxon>
    </lineage>
</organism>
<feature type="domain" description="IspG C-terminal" evidence="16">
    <location>
        <begin position="641"/>
        <end position="729"/>
    </location>
</feature>
<dbReference type="EC" id="1.17.7.1" evidence="11"/>
<evidence type="ECO:0000256" key="14">
    <source>
        <dbReference type="SAM" id="SignalP"/>
    </source>
</evidence>
<evidence type="ECO:0000313" key="18">
    <source>
        <dbReference type="Proteomes" id="UP001165122"/>
    </source>
</evidence>
<dbReference type="EMBL" id="BRXW01000911">
    <property type="protein sequence ID" value="GMH78970.1"/>
    <property type="molecule type" value="Genomic_DNA"/>
</dbReference>
<evidence type="ECO:0000256" key="11">
    <source>
        <dbReference type="ARBA" id="ARBA00067018"/>
    </source>
</evidence>
<dbReference type="GO" id="GO:0016114">
    <property type="term" value="P:terpenoid biosynthetic process"/>
    <property type="evidence" value="ECO:0007669"/>
    <property type="project" value="InterPro"/>
</dbReference>
<dbReference type="InterPro" id="IPR045854">
    <property type="entry name" value="NO2/SO3_Rdtase_4Fe4S_sf"/>
</dbReference>
<protein>
    <recommendedName>
        <fullName evidence="12">4-hydroxy-3-methylbut-2-en-1-yl diphosphate synthase (ferredoxin), chloroplastic</fullName>
        <ecNumber evidence="11">1.17.7.1</ecNumber>
    </recommendedName>
    <alternativeName>
        <fullName evidence="13">1-hydroxy-2-methyl-2-(E)-butenyl 4-diphosphate synthase</fullName>
    </alternativeName>
</protein>
<dbReference type="Pfam" id="PF26540">
    <property type="entry name" value="GcpE_C"/>
    <property type="match status" value="1"/>
</dbReference>
<dbReference type="SUPFAM" id="SSF56014">
    <property type="entry name" value="Nitrite and sulphite reductase 4Fe-4S domain-like"/>
    <property type="match status" value="1"/>
</dbReference>
<dbReference type="InterPro" id="IPR011005">
    <property type="entry name" value="Dihydropteroate_synth-like_sf"/>
</dbReference>
<evidence type="ECO:0000256" key="3">
    <source>
        <dbReference type="ARBA" id="ARBA00022723"/>
    </source>
</evidence>
<proteinExistence type="inferred from homology"/>
<keyword evidence="18" id="KW-1185">Reference proteome</keyword>
<name>A0A9W7B3L4_9STRA</name>
<feature type="signal peptide" evidence="14">
    <location>
        <begin position="1"/>
        <end position="20"/>
    </location>
</feature>
<evidence type="ECO:0000256" key="6">
    <source>
        <dbReference type="ARBA" id="ARBA00023014"/>
    </source>
</evidence>
<dbReference type="Gene3D" id="3.30.413.10">
    <property type="entry name" value="Sulfite Reductase Hemoprotein, domain 1"/>
    <property type="match status" value="1"/>
</dbReference>
<dbReference type="Pfam" id="PF04551">
    <property type="entry name" value="GcpE"/>
    <property type="match status" value="1"/>
</dbReference>
<evidence type="ECO:0000256" key="9">
    <source>
        <dbReference type="ARBA" id="ARBA00060620"/>
    </source>
</evidence>
<evidence type="ECO:0000259" key="15">
    <source>
        <dbReference type="Pfam" id="PF04551"/>
    </source>
</evidence>
<reference evidence="18" key="1">
    <citation type="journal article" date="2023" name="Commun. Biol.">
        <title>Genome analysis of Parmales, the sister group of diatoms, reveals the evolutionary specialization of diatoms from phago-mixotrophs to photoautotrophs.</title>
        <authorList>
            <person name="Ban H."/>
            <person name="Sato S."/>
            <person name="Yoshikawa S."/>
            <person name="Yamada K."/>
            <person name="Nakamura Y."/>
            <person name="Ichinomiya M."/>
            <person name="Sato N."/>
            <person name="Blanc-Mathieu R."/>
            <person name="Endo H."/>
            <person name="Kuwata A."/>
            <person name="Ogata H."/>
        </authorList>
    </citation>
    <scope>NUCLEOTIDE SEQUENCE [LARGE SCALE GENOMIC DNA]</scope>
    <source>
        <strain evidence="18">NIES 3700</strain>
    </source>
</reference>
<comment type="catalytic activity">
    <reaction evidence="8">
        <text>(2E)-4-hydroxy-3-methylbut-2-enyl diphosphate + 2 oxidized [2Fe-2S]-[ferredoxin] + H2O = 2-C-methyl-D-erythritol 2,4-cyclic diphosphate + 2 reduced [2Fe-2S]-[ferredoxin] + H(+)</text>
        <dbReference type="Rhea" id="RHEA:26119"/>
        <dbReference type="Rhea" id="RHEA-COMP:10000"/>
        <dbReference type="Rhea" id="RHEA-COMP:10001"/>
        <dbReference type="ChEBI" id="CHEBI:15377"/>
        <dbReference type="ChEBI" id="CHEBI:15378"/>
        <dbReference type="ChEBI" id="CHEBI:33737"/>
        <dbReference type="ChEBI" id="CHEBI:33738"/>
        <dbReference type="ChEBI" id="CHEBI:58483"/>
        <dbReference type="ChEBI" id="CHEBI:128753"/>
        <dbReference type="EC" id="1.17.7.1"/>
    </reaction>
</comment>
<evidence type="ECO:0000256" key="8">
    <source>
        <dbReference type="ARBA" id="ARBA00051119"/>
    </source>
</evidence>
<evidence type="ECO:0000256" key="5">
    <source>
        <dbReference type="ARBA" id="ARBA00023004"/>
    </source>
</evidence>
<keyword evidence="6" id="KW-0411">Iron-sulfur</keyword>
<evidence type="ECO:0000256" key="10">
    <source>
        <dbReference type="ARBA" id="ARBA00061554"/>
    </source>
</evidence>
<dbReference type="InterPro" id="IPR017178">
    <property type="entry name" value="IspG_atypical"/>
</dbReference>
<keyword evidence="4" id="KW-0560">Oxidoreductase</keyword>
<dbReference type="FunFam" id="3.30.413.10:FF:000006">
    <property type="entry name" value="4-hydroxy-3-methylbut-2-en-1-yl diphosphate synthase (flavodoxin)"/>
    <property type="match status" value="1"/>
</dbReference>
<dbReference type="Gene3D" id="3.20.20.20">
    <property type="entry name" value="Dihydropteroate synthase-like"/>
    <property type="match status" value="1"/>
</dbReference>
<evidence type="ECO:0000256" key="12">
    <source>
        <dbReference type="ARBA" id="ARBA00072132"/>
    </source>
</evidence>
<feature type="chain" id="PRO_5040784079" description="4-hydroxy-3-methylbut-2-en-1-yl diphosphate synthase (ferredoxin), chloroplastic" evidence="14">
    <location>
        <begin position="21"/>
        <end position="753"/>
    </location>
</feature>
<keyword evidence="2" id="KW-0004">4Fe-4S</keyword>
<comment type="cofactor">
    <cofactor evidence="1">
        <name>[4Fe-4S] cluster</name>
        <dbReference type="ChEBI" id="CHEBI:49883"/>
    </cofactor>
</comment>
<dbReference type="GO" id="GO:0046429">
    <property type="term" value="F:4-hydroxy-3-methylbut-2-en-1-yl diphosphate synthase activity (ferredoxin)"/>
    <property type="evidence" value="ECO:0007669"/>
    <property type="project" value="UniProtKB-EC"/>
</dbReference>
<dbReference type="InterPro" id="IPR058578">
    <property type="entry name" value="IspG_TIM"/>
</dbReference>
<dbReference type="AlphaFoldDB" id="A0A9W7B3L4"/>
<dbReference type="PANTHER" id="PTHR30454:SF0">
    <property type="entry name" value="4-HYDROXY-3-METHYLBUT-2-EN-1-YL DIPHOSPHATE SYNTHASE (FERREDOXIN), CHLOROPLASTIC"/>
    <property type="match status" value="1"/>
</dbReference>
<feature type="domain" description="IspG TIM-barrel" evidence="15">
    <location>
        <begin position="79"/>
        <end position="349"/>
    </location>
</feature>
<accession>A0A9W7B3L4</accession>
<gene>
    <name evidence="17" type="ORF">TrLO_g9175</name>
</gene>
<dbReference type="InterPro" id="IPR004588">
    <property type="entry name" value="IspG_bac-typ"/>
</dbReference>
<dbReference type="GO" id="GO:0005506">
    <property type="term" value="F:iron ion binding"/>
    <property type="evidence" value="ECO:0007669"/>
    <property type="project" value="InterPro"/>
</dbReference>
<evidence type="ECO:0000256" key="4">
    <source>
        <dbReference type="ARBA" id="ARBA00023002"/>
    </source>
</evidence>
<evidence type="ECO:0000256" key="7">
    <source>
        <dbReference type="ARBA" id="ARBA00023229"/>
    </source>
</evidence>
<keyword evidence="5" id="KW-0408">Iron</keyword>
<comment type="similarity">
    <text evidence="10">Belongs to the IspG family.</text>
</comment>
<dbReference type="GO" id="GO:0019288">
    <property type="term" value="P:isopentenyl diphosphate biosynthetic process, methylerythritol 4-phosphate pathway"/>
    <property type="evidence" value="ECO:0007669"/>
    <property type="project" value="TreeGrafter"/>
</dbReference>
<dbReference type="PANTHER" id="PTHR30454">
    <property type="entry name" value="4-HYDROXY-3-METHYLBUT-2-EN-1-YL DIPHOSPHATE SYNTHASE"/>
    <property type="match status" value="1"/>
</dbReference>
<dbReference type="InterPro" id="IPR058579">
    <property type="entry name" value="IspG_C"/>
</dbReference>
<dbReference type="OrthoDB" id="429167at2759"/>
<dbReference type="PIRSF" id="PIRSF037336">
    <property type="entry name" value="IspG_like"/>
    <property type="match status" value="1"/>
</dbReference>
<keyword evidence="7" id="KW-0414">Isoprene biosynthesis</keyword>
<evidence type="ECO:0000259" key="16">
    <source>
        <dbReference type="Pfam" id="PF26540"/>
    </source>
</evidence>
<evidence type="ECO:0000313" key="17">
    <source>
        <dbReference type="EMBL" id="GMH78970.1"/>
    </source>
</evidence>
<dbReference type="FunFam" id="3.20.20.20:FF:000005">
    <property type="entry name" value="4-hydroxy-3-methylbut-2-en-1-yl diphosphate synthase (flavodoxin)"/>
    <property type="match status" value="1"/>
</dbReference>
<comment type="caution">
    <text evidence="17">The sequence shown here is derived from an EMBL/GenBank/DDBJ whole genome shotgun (WGS) entry which is preliminary data.</text>
</comment>
<keyword evidence="14" id="KW-0732">Signal</keyword>
<dbReference type="NCBIfam" id="TIGR00612">
    <property type="entry name" value="ispG_gcpE"/>
    <property type="match status" value="1"/>
</dbReference>
<dbReference type="Proteomes" id="UP001165122">
    <property type="component" value="Unassembled WGS sequence"/>
</dbReference>
<sequence>MSLRVALALLLSFFLRSATSFTFAPLPTPSTVLRSTSESPDYVKNILWTPSWKSGARDEEFGLITNYNEDLSKVIRRKTRTVECGPIKFGSEHRIVRQTMATTNTADVDATVDQVMRCADKGFDLVRVTVQGRREAKACQEIREKLFKKGYTIPLCADMHFNPTVAQMVAEAVEKIRINPGNFADGRKDFDDHIYETEEDFMRERQYLAEAFIPLVEKCKKLNRAMRIGTNHGSMSSRVLSFYGDTPRGMVESAIEFADICRSQDYHNFVFSMKASNPLVMVQGYRLIAAEQYRLGWDYPLHLGVTEAGDGEDGRMKSAIGIGTLLADGVGDTIRVSLTEDPEFEYEPCNRLAEIAESRLFVNPTSASKQSSVEGYEDTRDIQSFEKRQGDLPTQVETDQIDARGFLHRDGSVIAVVTPEMLKQENVQYLYQELGCKLAVGMPFKDIATVDSLLMRTLPPSSAVAERTHLRRLIEVSTGVIVPAAELEKDPMENTVALMTMTEAIEKGGKLPEGAIRLAIELDGKETAEQLTHLSSLNPVMLLNNPAADTSYLHASRRLFEFLKSHGSNFPVIHHFSSSSIVEKNELALQIGMRCGSLLTDGLGDGVCVELTSDHRFSVDQIRQMSFGLLQGCRMRSTKTEFVSCPSCGRTLFDLQETTARIQEATGHLPGVTVAVMGCIVNGPGEMADADFGYVGTLPGKVDLYLGKEVVRKGIPNEDAVDGLVELIKEHGMWVDKEDEAEPEAMEAMSVAN</sequence>
<dbReference type="HAMAP" id="MF_00159">
    <property type="entry name" value="IspG"/>
    <property type="match status" value="1"/>
</dbReference>
<keyword evidence="3" id="KW-0479">Metal-binding</keyword>